<evidence type="ECO:0000313" key="2">
    <source>
        <dbReference type="Proteomes" id="UP000706151"/>
    </source>
</evidence>
<organism evidence="1 2">
    <name type="scientific">Candidatus Accumulibacter affinis</name>
    <dbReference type="NCBI Taxonomy" id="2954384"/>
    <lineage>
        <taxon>Bacteria</taxon>
        <taxon>Pseudomonadati</taxon>
        <taxon>Pseudomonadota</taxon>
        <taxon>Betaproteobacteria</taxon>
        <taxon>Candidatus Accumulibacter</taxon>
    </lineage>
</organism>
<comment type="caution">
    <text evidence="1">The sequence shown here is derived from an EMBL/GenBank/DDBJ whole genome shotgun (WGS) entry which is preliminary data.</text>
</comment>
<accession>A0A935W372</accession>
<reference evidence="1 2" key="1">
    <citation type="submission" date="2020-10" db="EMBL/GenBank/DDBJ databases">
        <title>Connecting structure to function with the recovery of over 1000 high-quality activated sludge metagenome-assembled genomes encoding full-length rRNA genes using long-read sequencing.</title>
        <authorList>
            <person name="Singleton C.M."/>
            <person name="Petriglieri F."/>
            <person name="Kristensen J.M."/>
            <person name="Kirkegaard R.H."/>
            <person name="Michaelsen T.Y."/>
            <person name="Andersen M.H."/>
            <person name="Karst S.M."/>
            <person name="Dueholm M.S."/>
            <person name="Nielsen P.H."/>
            <person name="Albertsen M."/>
        </authorList>
    </citation>
    <scope>NUCLEOTIDE SEQUENCE [LARGE SCALE GENOMIC DNA]</scope>
    <source>
        <strain evidence="1">Fred_18-Q3-R57-64_BAT3C.720</strain>
    </source>
</reference>
<proteinExistence type="predicted"/>
<name>A0A935W372_9PROT</name>
<sequence>MTTLELRLNLPDRLAQEAEQMGLLEPDSLRSLLREAVRNRRLMQLAEARKRVAAAGIPPLDLDEIQAEVDTYRAKRLHQAPS</sequence>
<dbReference type="AlphaFoldDB" id="A0A935W372"/>
<dbReference type="EMBL" id="JADJOT010000008">
    <property type="protein sequence ID" value="MBK7954056.1"/>
    <property type="molecule type" value="Genomic_DNA"/>
</dbReference>
<gene>
    <name evidence="1" type="ORF">IPK02_08920</name>
</gene>
<evidence type="ECO:0000313" key="1">
    <source>
        <dbReference type="EMBL" id="MBK7954056.1"/>
    </source>
</evidence>
<dbReference type="Proteomes" id="UP000706151">
    <property type="component" value="Unassembled WGS sequence"/>
</dbReference>
<protein>
    <submittedName>
        <fullName evidence="1">Uncharacterized protein</fullName>
    </submittedName>
</protein>